<dbReference type="InterPro" id="IPR011486">
    <property type="entry name" value="BBP2"/>
</dbReference>
<dbReference type="RefSeq" id="WP_202100983.1">
    <property type="nucleotide sequence ID" value="NZ_JAERTY010000001.1"/>
</dbReference>
<evidence type="ECO:0000313" key="3">
    <source>
        <dbReference type="Proteomes" id="UP000625283"/>
    </source>
</evidence>
<dbReference type="SUPFAM" id="SSF56935">
    <property type="entry name" value="Porins"/>
    <property type="match status" value="1"/>
</dbReference>
<feature type="signal peptide" evidence="1">
    <location>
        <begin position="1"/>
        <end position="19"/>
    </location>
</feature>
<sequence>MKSIAVLMGTMFCCSLSMAQDNREIRIGGYAEIYYQHDFDAAKSNQRPNFIYSHNRNNEVSLNLGMVKVSYRSEGVRADLALGVGSYMNANYAAEPDVLKNIYEGHIGVRLSKAHELWLDVGVLPSHIGAESAEGVNCPTLTRSIMAENSPYFETGAKLSYQTRNEKWQMALLALNGWQRIQRIDGNTTPAFGHQLTYLPSDRLILNSSSFVGNDQPDSTRQIRYFHNLYGQYQWSEKINFTAGFDVGTQQKSKGSNRYYQWYTAALIVQYKFHDKMAMAGRTEYYKDRHGVILSTEDPKGMESFGASVNVDYQILPNLVWRTEVKDLVLRGRQHWSALSALAVRF</sequence>
<protein>
    <submittedName>
        <fullName evidence="2">Porin</fullName>
    </submittedName>
</protein>
<evidence type="ECO:0000256" key="1">
    <source>
        <dbReference type="SAM" id="SignalP"/>
    </source>
</evidence>
<dbReference type="EMBL" id="JAERTY010000001">
    <property type="protein sequence ID" value="MBL1407159.1"/>
    <property type="molecule type" value="Genomic_DNA"/>
</dbReference>
<comment type="caution">
    <text evidence="2">The sequence shown here is derived from an EMBL/GenBank/DDBJ whole genome shotgun (WGS) entry which is preliminary data.</text>
</comment>
<accession>A0ABS1QXY1</accession>
<evidence type="ECO:0000313" key="2">
    <source>
        <dbReference type="EMBL" id="MBL1407159.1"/>
    </source>
</evidence>
<gene>
    <name evidence="2" type="ORF">JKG61_00195</name>
</gene>
<dbReference type="Proteomes" id="UP000625283">
    <property type="component" value="Unassembled WGS sequence"/>
</dbReference>
<organism evidence="2 3">
    <name type="scientific">Sphingobacterium faecale</name>
    <dbReference type="NCBI Taxonomy" id="2803775"/>
    <lineage>
        <taxon>Bacteria</taxon>
        <taxon>Pseudomonadati</taxon>
        <taxon>Bacteroidota</taxon>
        <taxon>Sphingobacteriia</taxon>
        <taxon>Sphingobacteriales</taxon>
        <taxon>Sphingobacteriaceae</taxon>
        <taxon>Sphingobacterium</taxon>
    </lineage>
</organism>
<reference evidence="2 3" key="1">
    <citation type="submission" date="2021-01" db="EMBL/GenBank/DDBJ databases">
        <title>C459-1 draft genome sequence.</title>
        <authorList>
            <person name="Zhang X.-F."/>
        </authorList>
    </citation>
    <scope>NUCLEOTIDE SEQUENCE [LARGE SCALE GENOMIC DNA]</scope>
    <source>
        <strain evidence="3">C459-1</strain>
    </source>
</reference>
<dbReference type="Pfam" id="PF07642">
    <property type="entry name" value="BBP2"/>
    <property type="match status" value="1"/>
</dbReference>
<feature type="chain" id="PRO_5047289575" evidence="1">
    <location>
        <begin position="20"/>
        <end position="346"/>
    </location>
</feature>
<proteinExistence type="predicted"/>
<keyword evidence="3" id="KW-1185">Reference proteome</keyword>
<name>A0ABS1QXY1_9SPHI</name>
<keyword evidence="1" id="KW-0732">Signal</keyword>